<name>A0A1G2DHD7_9BACT</name>
<organism evidence="3 4">
    <name type="scientific">Candidatus Lloydbacteria bacterium RIFCSPLOWO2_01_FULL_50_20</name>
    <dbReference type="NCBI Taxonomy" id="1798665"/>
    <lineage>
        <taxon>Bacteria</taxon>
        <taxon>Candidatus Lloydiibacteriota</taxon>
    </lineage>
</organism>
<dbReference type="Proteomes" id="UP000178534">
    <property type="component" value="Unassembled WGS sequence"/>
</dbReference>
<dbReference type="Gene3D" id="3.40.50.1010">
    <property type="entry name" value="5'-nuclease"/>
    <property type="match status" value="1"/>
</dbReference>
<sequence>MAIIKHNDQRVGFFIDTQNLYHSAKNLYEDARVNFGAMVKNAVGGRRLVRALAYVISTKTGEEAGFFEALGKIGIETRSKELQEFWGGAKKADWDVGMAVDAIRLAPKLDTVILATGDGDFIPLVEYLQNQGCQVEVVSFGKSTSGKLKEVADDFFDLSEDPSAYLLGHRERRNPPKRSGNGNRRAVSL</sequence>
<feature type="region of interest" description="Disordered" evidence="1">
    <location>
        <begin position="169"/>
        <end position="189"/>
    </location>
</feature>
<dbReference type="PANTHER" id="PTHR35458:SF8">
    <property type="entry name" value="SLR0650 PROTEIN"/>
    <property type="match status" value="1"/>
</dbReference>
<evidence type="ECO:0000313" key="4">
    <source>
        <dbReference type="Proteomes" id="UP000178534"/>
    </source>
</evidence>
<evidence type="ECO:0000259" key="2">
    <source>
        <dbReference type="Pfam" id="PF01936"/>
    </source>
</evidence>
<evidence type="ECO:0000256" key="1">
    <source>
        <dbReference type="SAM" id="MobiDB-lite"/>
    </source>
</evidence>
<dbReference type="GO" id="GO:0004540">
    <property type="term" value="F:RNA nuclease activity"/>
    <property type="evidence" value="ECO:0007669"/>
    <property type="project" value="InterPro"/>
</dbReference>
<dbReference type="InterPro" id="IPR047140">
    <property type="entry name" value="LabA"/>
</dbReference>
<comment type="caution">
    <text evidence="3">The sequence shown here is derived from an EMBL/GenBank/DDBJ whole genome shotgun (WGS) entry which is preliminary data.</text>
</comment>
<dbReference type="CDD" id="cd10911">
    <property type="entry name" value="PIN_LabA"/>
    <property type="match status" value="1"/>
</dbReference>
<gene>
    <name evidence="3" type="ORF">A2942_03330</name>
</gene>
<evidence type="ECO:0000313" key="3">
    <source>
        <dbReference type="EMBL" id="OGZ12986.1"/>
    </source>
</evidence>
<dbReference type="AlphaFoldDB" id="A0A1G2DHD7"/>
<dbReference type="Pfam" id="PF01936">
    <property type="entry name" value="NYN"/>
    <property type="match status" value="1"/>
</dbReference>
<dbReference type="PANTHER" id="PTHR35458">
    <property type="entry name" value="SLR0755 PROTEIN"/>
    <property type="match status" value="1"/>
</dbReference>
<proteinExistence type="predicted"/>
<reference evidence="3 4" key="1">
    <citation type="journal article" date="2016" name="Nat. Commun.">
        <title>Thousands of microbial genomes shed light on interconnected biogeochemical processes in an aquifer system.</title>
        <authorList>
            <person name="Anantharaman K."/>
            <person name="Brown C.T."/>
            <person name="Hug L.A."/>
            <person name="Sharon I."/>
            <person name="Castelle C.J."/>
            <person name="Probst A.J."/>
            <person name="Thomas B.C."/>
            <person name="Singh A."/>
            <person name="Wilkins M.J."/>
            <person name="Karaoz U."/>
            <person name="Brodie E.L."/>
            <person name="Williams K.H."/>
            <person name="Hubbard S.S."/>
            <person name="Banfield J.F."/>
        </authorList>
    </citation>
    <scope>NUCLEOTIDE SEQUENCE [LARGE SCALE GENOMIC DNA]</scope>
</reference>
<dbReference type="EMBL" id="MHLP01000014">
    <property type="protein sequence ID" value="OGZ12986.1"/>
    <property type="molecule type" value="Genomic_DNA"/>
</dbReference>
<dbReference type="STRING" id="1798665.A2942_03330"/>
<feature type="domain" description="NYN" evidence="2">
    <location>
        <begin position="10"/>
        <end position="158"/>
    </location>
</feature>
<accession>A0A1G2DHD7</accession>
<protein>
    <recommendedName>
        <fullName evidence="2">NYN domain-containing protein</fullName>
    </recommendedName>
</protein>
<dbReference type="InterPro" id="IPR021139">
    <property type="entry name" value="NYN"/>
</dbReference>